<protein>
    <submittedName>
        <fullName evidence="4">Related to LYS2 ### alpha aminoadipate reductase</fullName>
    </submittedName>
</protein>
<gene>
    <name evidence="4" type="ORF">ARMOST_02920</name>
</gene>
<dbReference type="AlphaFoldDB" id="A0A284QSZ0"/>
<dbReference type="InterPro" id="IPR020845">
    <property type="entry name" value="AMP-binding_CS"/>
</dbReference>
<evidence type="ECO:0000313" key="4">
    <source>
        <dbReference type="EMBL" id="SJK99612.1"/>
    </source>
</evidence>
<dbReference type="PROSITE" id="PS50075">
    <property type="entry name" value="CARRIER"/>
    <property type="match status" value="1"/>
</dbReference>
<organism evidence="4 5">
    <name type="scientific">Armillaria ostoyae</name>
    <name type="common">Armillaria root rot fungus</name>
    <dbReference type="NCBI Taxonomy" id="47428"/>
    <lineage>
        <taxon>Eukaryota</taxon>
        <taxon>Fungi</taxon>
        <taxon>Dikarya</taxon>
        <taxon>Basidiomycota</taxon>
        <taxon>Agaricomycotina</taxon>
        <taxon>Agaricomycetes</taxon>
        <taxon>Agaricomycetidae</taxon>
        <taxon>Agaricales</taxon>
        <taxon>Marasmiineae</taxon>
        <taxon>Physalacriaceae</taxon>
        <taxon>Armillaria</taxon>
    </lineage>
</organism>
<sequence length="1054" mass="115163">MPAVTFKARSITELVAIRARDQPNDPAIYTGSPEDGSAIVLRSLTFSQLQSAVDRLAWHYSSLGLAPKTVLGEVPPVQTIAVFTSTAIDESLLEMALAKLGLTALLLSVNNSVPAVAHLTKLTDATHLIYGAKFVQEARDAQKLLHDQGYTVELVEDKRFPLWGPEGVESTKIKPFPAVLTPEQESKRPAVILHSSGSTGFPKPVRITHYGLIANVALNQNKPGFSTLPVFHGYGHFAVFRCICPGQPLTLFPPHLPLTSSNICAVLAASPPVRQCYAVPYIIKLLAETPAGVNALASFDIVGYAGAPLPDDLGDRLVQAGVNLLSIYATTETGSLMNSSRDFATDKLWNWTRPLPGSANYLVWEPQGGDTFEVIVKDGYPPKTETNRSDGSYATKDLFLRHPERKDLYKYIGRLDDTLVHILGEKTNPVPMELCIRGNSPYVAEGTKANAPHSFLPIDIFSAIVFGAGKPQTGCLILPSDLAHEEGLSREDLMSKVWPVIEQANAEAPTHSRLLPEMVEFLPYDTHIPVATKMSILRPACYAKFKDLIESIYARFDQTDAEVEKRTLPREELEAYVFATIAKALGPGRSARLDRKVDLFAFGVDSLQATRIRNSLQKELELGTHSLGQTIVYEHPSVEKLADYILQLQSGGTHAVESGHETVMLALLDKWSAKVGTHTTRAVVLPKPTDARVILLTGATGSLGAHILSQLTASSSIRKVVCLSRAKSHDGSLERIRESVTARKVSVDEAKVTSYAANSSEPLLGLTEEEYGALRDEVTDVIHNAWPVNFVLNIESYDSHIGGAVNLINLCLESPFTEPASFAFSSSISCRQGSRDETCSEDFSTSPSTAAGMGYAQSKWVVEKLCERAAQKSGVPVSVLRIGQMVGDSVHGIWNKTEAWPLMFKSANTIGALPVVDENPSWLPVDFAGKSIVEVVLNATKPATAVYHIVNPNTSAHWKDILGGLEASGVSFERLDKNKWVERLAKSDEDGRKNPTIKLLPFFHMRYGPSHRKPMVFLTEETTKIAPILKKAPAVNRELVAKWVAHWRETGFIN</sequence>
<dbReference type="InterPro" id="IPR009081">
    <property type="entry name" value="PP-bd_ACP"/>
</dbReference>
<feature type="domain" description="Carrier" evidence="3">
    <location>
        <begin position="568"/>
        <end position="649"/>
    </location>
</feature>
<dbReference type="PANTHER" id="PTHR43439:SF2">
    <property type="entry name" value="ENZYME, PUTATIVE (JCVI)-RELATED"/>
    <property type="match status" value="1"/>
</dbReference>
<dbReference type="Pfam" id="PF23562">
    <property type="entry name" value="AMP-binding_C_3"/>
    <property type="match status" value="2"/>
</dbReference>
<dbReference type="Gene3D" id="1.10.1200.10">
    <property type="entry name" value="ACP-like"/>
    <property type="match status" value="1"/>
</dbReference>
<dbReference type="PROSITE" id="PS00012">
    <property type="entry name" value="PHOSPHOPANTETHEINE"/>
    <property type="match status" value="1"/>
</dbReference>
<dbReference type="Pfam" id="PF00501">
    <property type="entry name" value="AMP-binding"/>
    <property type="match status" value="1"/>
</dbReference>
<dbReference type="SUPFAM" id="SSF56801">
    <property type="entry name" value="Acetyl-CoA synthetase-like"/>
    <property type="match status" value="1"/>
</dbReference>
<dbReference type="OMA" id="QNMGYAQ"/>
<dbReference type="Gene3D" id="3.40.50.12780">
    <property type="entry name" value="N-terminal domain of ligase-like"/>
    <property type="match status" value="1"/>
</dbReference>
<dbReference type="InterPro" id="IPR051414">
    <property type="entry name" value="Adenylate-forming_Reductase"/>
</dbReference>
<dbReference type="InterPro" id="IPR013120">
    <property type="entry name" value="FAR_NAD-bd"/>
</dbReference>
<evidence type="ECO:0000259" key="3">
    <source>
        <dbReference type="PROSITE" id="PS50075"/>
    </source>
</evidence>
<accession>A0A284QSZ0</accession>
<dbReference type="InterPro" id="IPR036291">
    <property type="entry name" value="NAD(P)-bd_dom_sf"/>
</dbReference>
<dbReference type="Gene3D" id="3.40.50.720">
    <property type="entry name" value="NAD(P)-binding Rossmann-like Domain"/>
    <property type="match status" value="1"/>
</dbReference>
<dbReference type="STRING" id="47428.A0A284QSZ0"/>
<dbReference type="OrthoDB" id="429813at2759"/>
<name>A0A284QSZ0_ARMOS</name>
<evidence type="ECO:0000256" key="1">
    <source>
        <dbReference type="ARBA" id="ARBA00022450"/>
    </source>
</evidence>
<dbReference type="SMART" id="SM00823">
    <property type="entry name" value="PKS_PP"/>
    <property type="match status" value="1"/>
</dbReference>
<keyword evidence="1" id="KW-0596">Phosphopantetheine</keyword>
<dbReference type="PANTHER" id="PTHR43439">
    <property type="entry name" value="PHENYLACETATE-COENZYME A LIGASE"/>
    <property type="match status" value="1"/>
</dbReference>
<dbReference type="SUPFAM" id="SSF51735">
    <property type="entry name" value="NAD(P)-binding Rossmann-fold domains"/>
    <property type="match status" value="1"/>
</dbReference>
<dbReference type="Pfam" id="PF00550">
    <property type="entry name" value="PP-binding"/>
    <property type="match status" value="1"/>
</dbReference>
<evidence type="ECO:0000256" key="2">
    <source>
        <dbReference type="ARBA" id="ARBA00022553"/>
    </source>
</evidence>
<dbReference type="InterPro" id="IPR020806">
    <property type="entry name" value="PKS_PP-bd"/>
</dbReference>
<dbReference type="EMBL" id="FUEG01000002">
    <property type="protein sequence ID" value="SJK99612.1"/>
    <property type="molecule type" value="Genomic_DNA"/>
</dbReference>
<evidence type="ECO:0000313" key="5">
    <source>
        <dbReference type="Proteomes" id="UP000219338"/>
    </source>
</evidence>
<dbReference type="SUPFAM" id="SSF47336">
    <property type="entry name" value="ACP-like"/>
    <property type="match status" value="1"/>
</dbReference>
<dbReference type="PROSITE" id="PS00455">
    <property type="entry name" value="AMP_BINDING"/>
    <property type="match status" value="1"/>
</dbReference>
<dbReference type="InterPro" id="IPR036736">
    <property type="entry name" value="ACP-like_sf"/>
</dbReference>
<dbReference type="InterPro" id="IPR000873">
    <property type="entry name" value="AMP-dep_synth/lig_dom"/>
</dbReference>
<dbReference type="GO" id="GO:0031177">
    <property type="term" value="F:phosphopantetheine binding"/>
    <property type="evidence" value="ECO:0007669"/>
    <property type="project" value="InterPro"/>
</dbReference>
<keyword evidence="5" id="KW-1185">Reference proteome</keyword>
<dbReference type="Pfam" id="PF07993">
    <property type="entry name" value="NAD_binding_4"/>
    <property type="match status" value="1"/>
</dbReference>
<keyword evidence="2" id="KW-0597">Phosphoprotein</keyword>
<reference evidence="5" key="1">
    <citation type="journal article" date="2017" name="Nat. Ecol. Evol.">
        <title>Genome expansion and lineage-specific genetic innovations in the forest pathogenic fungi Armillaria.</title>
        <authorList>
            <person name="Sipos G."/>
            <person name="Prasanna A.N."/>
            <person name="Walter M.C."/>
            <person name="O'Connor E."/>
            <person name="Balint B."/>
            <person name="Krizsan K."/>
            <person name="Kiss B."/>
            <person name="Hess J."/>
            <person name="Varga T."/>
            <person name="Slot J."/>
            <person name="Riley R."/>
            <person name="Boka B."/>
            <person name="Rigling D."/>
            <person name="Barry K."/>
            <person name="Lee J."/>
            <person name="Mihaltcheva S."/>
            <person name="LaButti K."/>
            <person name="Lipzen A."/>
            <person name="Waldron R."/>
            <person name="Moloney N.M."/>
            <person name="Sperisen C."/>
            <person name="Kredics L."/>
            <person name="Vagvoelgyi C."/>
            <person name="Patrignani A."/>
            <person name="Fitzpatrick D."/>
            <person name="Nagy I."/>
            <person name="Doyle S."/>
            <person name="Anderson J.B."/>
            <person name="Grigoriev I.V."/>
            <person name="Gueldener U."/>
            <person name="Muensterkoetter M."/>
            <person name="Nagy L.G."/>
        </authorList>
    </citation>
    <scope>NUCLEOTIDE SEQUENCE [LARGE SCALE GENOMIC DNA]</scope>
    <source>
        <strain evidence="5">C18/9</strain>
    </source>
</reference>
<dbReference type="InterPro" id="IPR042099">
    <property type="entry name" value="ANL_N_sf"/>
</dbReference>
<dbReference type="InterPro" id="IPR006162">
    <property type="entry name" value="Ppantetheine_attach_site"/>
</dbReference>
<dbReference type="Proteomes" id="UP000219338">
    <property type="component" value="Unassembled WGS sequence"/>
</dbReference>
<proteinExistence type="predicted"/>